<proteinExistence type="predicted"/>
<evidence type="ECO:0008006" key="3">
    <source>
        <dbReference type="Google" id="ProtNLM"/>
    </source>
</evidence>
<organism evidence="2">
    <name type="scientific">Thermocrispum agreste</name>
    <dbReference type="NCBI Taxonomy" id="37925"/>
    <lineage>
        <taxon>Bacteria</taxon>
        <taxon>Bacillati</taxon>
        <taxon>Actinomycetota</taxon>
        <taxon>Actinomycetes</taxon>
        <taxon>Pseudonocardiales</taxon>
        <taxon>Pseudonocardiaceae</taxon>
        <taxon>Thermocrispum</taxon>
    </lineage>
</organism>
<sequence length="171" mass="19749">MPSDRLVRVEGAERLRALARTVRQYEDGRELRKQLRVALKRSAERVQRAEQAAVQALPSQGENARRGRPSLRRSIARATQVRVRTAGARAGVMVWVNPRRMPPGQHNLPAYMEGLRPFHRWRHPVYGNPDVWVSQRPRPWFYRTAARFETAAQRDAARAIDAIARDIERRG</sequence>
<feature type="region of interest" description="Disordered" evidence="1">
    <location>
        <begin position="53"/>
        <end position="73"/>
    </location>
</feature>
<dbReference type="EMBL" id="QGUI01000081">
    <property type="protein sequence ID" value="PZN00574.1"/>
    <property type="molecule type" value="Genomic_DNA"/>
</dbReference>
<evidence type="ECO:0000313" key="2">
    <source>
        <dbReference type="EMBL" id="PZN00574.1"/>
    </source>
</evidence>
<dbReference type="AlphaFoldDB" id="A0A2W4LSC3"/>
<reference evidence="2" key="1">
    <citation type="submission" date="2018-05" db="EMBL/GenBank/DDBJ databases">
        <authorList>
            <person name="Lanie J.A."/>
            <person name="Ng W.-L."/>
            <person name="Kazmierczak K.M."/>
            <person name="Andrzejewski T.M."/>
            <person name="Davidsen T.M."/>
            <person name="Wayne K.J."/>
            <person name="Tettelin H."/>
            <person name="Glass J.I."/>
            <person name="Rusch D."/>
            <person name="Podicherti R."/>
            <person name="Tsui H.-C.T."/>
            <person name="Winkler M.E."/>
        </authorList>
    </citation>
    <scope>NUCLEOTIDE SEQUENCE</scope>
    <source>
        <strain evidence="2">ZC4RG45</strain>
    </source>
</reference>
<protein>
    <recommendedName>
        <fullName evidence="3">HK97 gp10 family phage protein</fullName>
    </recommendedName>
</protein>
<comment type="caution">
    <text evidence="2">The sequence shown here is derived from an EMBL/GenBank/DDBJ whole genome shotgun (WGS) entry which is preliminary data.</text>
</comment>
<evidence type="ECO:0000256" key="1">
    <source>
        <dbReference type="SAM" id="MobiDB-lite"/>
    </source>
</evidence>
<accession>A0A2W4LSC3</accession>
<name>A0A2W4LSC3_9PSEU</name>
<gene>
    <name evidence="2" type="ORF">DIU77_03430</name>
</gene>